<dbReference type="SUPFAM" id="SSF102198">
    <property type="entry name" value="Putative cyclase"/>
    <property type="match status" value="1"/>
</dbReference>
<evidence type="ECO:0000313" key="1">
    <source>
        <dbReference type="EMBL" id="VAX07141.1"/>
    </source>
</evidence>
<dbReference type="Pfam" id="PF04199">
    <property type="entry name" value="Cyclase"/>
    <property type="match status" value="1"/>
</dbReference>
<protein>
    <submittedName>
        <fullName evidence="1">Metal-dependent hydrolase</fullName>
    </submittedName>
</protein>
<dbReference type="InterPro" id="IPR007325">
    <property type="entry name" value="KFase/CYL"/>
</dbReference>
<gene>
    <name evidence="1" type="ORF">MNBD_ALPHA03-2059</name>
</gene>
<keyword evidence="1" id="KW-0378">Hydrolase</keyword>
<dbReference type="GO" id="GO:0004061">
    <property type="term" value="F:arylformamidase activity"/>
    <property type="evidence" value="ECO:0007669"/>
    <property type="project" value="InterPro"/>
</dbReference>
<reference evidence="1" key="1">
    <citation type="submission" date="2018-06" db="EMBL/GenBank/DDBJ databases">
        <authorList>
            <person name="Zhirakovskaya E."/>
        </authorList>
    </citation>
    <scope>NUCLEOTIDE SEQUENCE</scope>
</reference>
<dbReference type="GO" id="GO:0019441">
    <property type="term" value="P:L-tryptophan catabolic process to kynurenine"/>
    <property type="evidence" value="ECO:0007669"/>
    <property type="project" value="InterPro"/>
</dbReference>
<dbReference type="AlphaFoldDB" id="A0A3B1AZA7"/>
<dbReference type="PANTHER" id="PTHR31118:SF12">
    <property type="entry name" value="CYCLASE-LIKE PROTEIN 2"/>
    <property type="match status" value="1"/>
</dbReference>
<name>A0A3B1AZA7_9ZZZZ</name>
<dbReference type="EMBL" id="UOFW01000195">
    <property type="protein sequence ID" value="VAX07141.1"/>
    <property type="molecule type" value="Genomic_DNA"/>
</dbReference>
<organism evidence="1">
    <name type="scientific">hydrothermal vent metagenome</name>
    <dbReference type="NCBI Taxonomy" id="652676"/>
    <lineage>
        <taxon>unclassified sequences</taxon>
        <taxon>metagenomes</taxon>
        <taxon>ecological metagenomes</taxon>
    </lineage>
</organism>
<proteinExistence type="predicted"/>
<dbReference type="InterPro" id="IPR037175">
    <property type="entry name" value="KFase_sf"/>
</dbReference>
<dbReference type="Gene3D" id="3.50.30.50">
    <property type="entry name" value="Putative cyclase"/>
    <property type="match status" value="1"/>
</dbReference>
<accession>A0A3B1AZA7</accession>
<sequence length="270" mass="29353">MKNATLTNLAIELATGSIRVVDLTVPLSENTPIIGLPEEFKPSPAFKMEKISHFDADGPAWYWNSFSCGEHTGTHFDAPGHWISGRDFTDGCTDTIAPEKFIAPANVIDVSKEAAADPDYLLTSDKLKEWESENGKIEPGTWVLMRTDWSKRSPEDFLNYAEDGPHTPGPSVDCIEFLTKERDVLGFGVETVGTDAGQAFAFEPAFPAHQLMHGSNKFGLASLTNLDQLPPKGAIIVTPPLKIEHGSGSPLRVIALTTGKEPLPMNKNHG</sequence>
<dbReference type="PANTHER" id="PTHR31118">
    <property type="entry name" value="CYCLASE-LIKE PROTEIN 2"/>
    <property type="match status" value="1"/>
</dbReference>